<dbReference type="InterPro" id="IPR052641">
    <property type="entry name" value="AKAP7_isoform_gamma"/>
</dbReference>
<dbReference type="InterPro" id="IPR009097">
    <property type="entry name" value="Cyclic_Pdiesterase"/>
</dbReference>
<dbReference type="GO" id="GO:0034237">
    <property type="term" value="F:protein kinase A regulatory subunit binding"/>
    <property type="evidence" value="ECO:0007669"/>
    <property type="project" value="TreeGrafter"/>
</dbReference>
<dbReference type="AlphaFoldDB" id="A0A9N9BVD0"/>
<dbReference type="GO" id="GO:0005829">
    <property type="term" value="C:cytosol"/>
    <property type="evidence" value="ECO:0007669"/>
    <property type="project" value="TreeGrafter"/>
</dbReference>
<gene>
    <name evidence="3" type="ORF">DEBURN_LOCUS8361</name>
</gene>
<organism evidence="3 4">
    <name type="scientific">Diversispora eburnea</name>
    <dbReference type="NCBI Taxonomy" id="1213867"/>
    <lineage>
        <taxon>Eukaryota</taxon>
        <taxon>Fungi</taxon>
        <taxon>Fungi incertae sedis</taxon>
        <taxon>Mucoromycota</taxon>
        <taxon>Glomeromycotina</taxon>
        <taxon>Glomeromycetes</taxon>
        <taxon>Diversisporales</taxon>
        <taxon>Diversisporaceae</taxon>
        <taxon>Diversispora</taxon>
    </lineage>
</organism>
<comment type="caution">
    <text evidence="3">The sequence shown here is derived from an EMBL/GenBank/DDBJ whole genome shotgun (WGS) entry which is preliminary data.</text>
</comment>
<name>A0A9N9BVD0_9GLOM</name>
<dbReference type="SUPFAM" id="SSF55144">
    <property type="entry name" value="LigT-like"/>
    <property type="match status" value="1"/>
</dbReference>
<protein>
    <submittedName>
        <fullName evidence="3">8046_t:CDS:1</fullName>
    </submittedName>
</protein>
<dbReference type="PANTHER" id="PTHR15934:SF2">
    <property type="entry name" value="A-KINASE ANCHOR PROTEIN 7-LIKE PHOSPHOESTERASE DOMAIN-CONTAINING PROTEIN"/>
    <property type="match status" value="1"/>
</dbReference>
<dbReference type="EMBL" id="CAJVPK010001213">
    <property type="protein sequence ID" value="CAG8576697.1"/>
    <property type="molecule type" value="Genomic_DNA"/>
</dbReference>
<dbReference type="PANTHER" id="PTHR15934">
    <property type="entry name" value="RNA 2',3'-CYCLIC PHOSPHODIESTERASE"/>
    <property type="match status" value="1"/>
</dbReference>
<dbReference type="Gene3D" id="3.90.1140.10">
    <property type="entry name" value="Cyclic phosphodiesterase"/>
    <property type="match status" value="1"/>
</dbReference>
<dbReference type="InterPro" id="IPR019510">
    <property type="entry name" value="AKAP7-like_phosphoesterase"/>
</dbReference>
<evidence type="ECO:0000259" key="2">
    <source>
        <dbReference type="Pfam" id="PF10469"/>
    </source>
</evidence>
<dbReference type="GO" id="GO:0010738">
    <property type="term" value="P:regulation of protein kinase A signaling"/>
    <property type="evidence" value="ECO:0007669"/>
    <property type="project" value="TreeGrafter"/>
</dbReference>
<dbReference type="OrthoDB" id="277832at2759"/>
<evidence type="ECO:0000313" key="4">
    <source>
        <dbReference type="Proteomes" id="UP000789706"/>
    </source>
</evidence>
<feature type="region of interest" description="Disordered" evidence="1">
    <location>
        <begin position="45"/>
        <end position="75"/>
    </location>
</feature>
<proteinExistence type="predicted"/>
<accession>A0A9N9BVD0</accession>
<keyword evidence="4" id="KW-1185">Reference proteome</keyword>
<reference evidence="3" key="1">
    <citation type="submission" date="2021-06" db="EMBL/GenBank/DDBJ databases">
        <authorList>
            <person name="Kallberg Y."/>
            <person name="Tangrot J."/>
            <person name="Rosling A."/>
        </authorList>
    </citation>
    <scope>NUCLEOTIDE SEQUENCE</scope>
    <source>
        <strain evidence="3">AZ414A</strain>
    </source>
</reference>
<feature type="compositionally biased region" description="Basic residues" evidence="1">
    <location>
        <begin position="53"/>
        <end position="68"/>
    </location>
</feature>
<feature type="domain" description="A-kinase anchor protein 7-like phosphoesterase" evidence="2">
    <location>
        <begin position="181"/>
        <end position="264"/>
    </location>
</feature>
<evidence type="ECO:0000313" key="3">
    <source>
        <dbReference type="EMBL" id="CAG8576697.1"/>
    </source>
</evidence>
<sequence>MSEELNEVGEENPIEIIDNALELNGTNDDPIELIGNNNFSISGEENNQSFISQKRKNRKEKRRYKNGKRFNSGKDMSETTTFVQSVNTKVVKKPPNYFLSIRIDYKVIQENLAEFTNYVEKNFPEYKKLLIKPKQCHITLFVLRLDEDNIDQAKECLSTNSRSKLSEGWSIATFERNSPDLDSFTKLTYALHDKFKKNGLVDNDIHKEFKPHVTLMRLRYPIKIKSKDQKCDFGKHFINTIELSSMLMPKDDDGYYAKIEAMTF</sequence>
<feature type="domain" description="A-kinase anchor protein 7-like phosphoesterase" evidence="2">
    <location>
        <begin position="95"/>
        <end position="160"/>
    </location>
</feature>
<evidence type="ECO:0000256" key="1">
    <source>
        <dbReference type="SAM" id="MobiDB-lite"/>
    </source>
</evidence>
<dbReference type="Pfam" id="PF10469">
    <property type="entry name" value="AKAP7_NLS"/>
    <property type="match status" value="2"/>
</dbReference>
<dbReference type="Proteomes" id="UP000789706">
    <property type="component" value="Unassembled WGS sequence"/>
</dbReference>